<feature type="region of interest" description="Disordered" evidence="1">
    <location>
        <begin position="155"/>
        <end position="209"/>
    </location>
</feature>
<evidence type="ECO:0000256" key="1">
    <source>
        <dbReference type="SAM" id="MobiDB-lite"/>
    </source>
</evidence>
<dbReference type="STRING" id="1801737.A2818_00150"/>
<comment type="caution">
    <text evidence="2">The sequence shown here is derived from an EMBL/GenBank/DDBJ whole genome shotgun (WGS) entry which is preliminary data.</text>
</comment>
<dbReference type="EMBL" id="MFTN01000010">
    <property type="protein sequence ID" value="OGI63206.1"/>
    <property type="molecule type" value="Genomic_DNA"/>
</dbReference>
<reference evidence="2 3" key="1">
    <citation type="journal article" date="2016" name="Nat. Commun.">
        <title>Thousands of microbial genomes shed light on interconnected biogeochemical processes in an aquifer system.</title>
        <authorList>
            <person name="Anantharaman K."/>
            <person name="Brown C.T."/>
            <person name="Hug L.A."/>
            <person name="Sharon I."/>
            <person name="Castelle C.J."/>
            <person name="Probst A.J."/>
            <person name="Thomas B.C."/>
            <person name="Singh A."/>
            <person name="Wilkins M.J."/>
            <person name="Karaoz U."/>
            <person name="Brodie E.L."/>
            <person name="Williams K.H."/>
            <person name="Hubbard S.S."/>
            <person name="Banfield J.F."/>
        </authorList>
    </citation>
    <scope>NUCLEOTIDE SEQUENCE [LARGE SCALE GENOMIC DNA]</scope>
</reference>
<gene>
    <name evidence="2" type="ORF">A2818_00150</name>
</gene>
<organism evidence="2 3">
    <name type="scientific">Candidatus Nomurabacteria bacterium RIFCSPHIGHO2_01_FULL_40_12</name>
    <dbReference type="NCBI Taxonomy" id="1801737"/>
    <lineage>
        <taxon>Bacteria</taxon>
        <taxon>Candidatus Nomuraibacteriota</taxon>
    </lineage>
</organism>
<evidence type="ECO:0000313" key="2">
    <source>
        <dbReference type="EMBL" id="OGI63206.1"/>
    </source>
</evidence>
<feature type="compositionally biased region" description="Basic and acidic residues" evidence="1">
    <location>
        <begin position="198"/>
        <end position="209"/>
    </location>
</feature>
<protein>
    <submittedName>
        <fullName evidence="2">Uncharacterized protein</fullName>
    </submittedName>
</protein>
<evidence type="ECO:0000313" key="3">
    <source>
        <dbReference type="Proteomes" id="UP000177602"/>
    </source>
</evidence>
<proteinExistence type="predicted"/>
<accession>A0A1F6V176</accession>
<dbReference type="AlphaFoldDB" id="A0A1F6V176"/>
<feature type="compositionally biased region" description="Polar residues" evidence="1">
    <location>
        <begin position="156"/>
        <end position="182"/>
    </location>
</feature>
<name>A0A1F6V176_9BACT</name>
<dbReference type="Proteomes" id="UP000177602">
    <property type="component" value="Unassembled WGS sequence"/>
</dbReference>
<sequence length="209" mass="23290">MANIIDPLQIKIEQAKAKMSEDAVNAISAVDWKAAILTLREKKGYTFEQLGDMELATELLLCGLITPKNYPKELEKQMKIPGREVSELVNLMNDMVFKKIREELIKNAERKKVFSKKTDMPINVKKSDEFIAKKVPTPRVVPDKVHPILAQKLTGPLQNPTVNTEHSLNNISKPVRSASSTADAGGTNPPSIPPSYTKGKDPYRLSPEE</sequence>